<evidence type="ECO:0000313" key="1">
    <source>
        <dbReference type="EMBL" id="KAK1879166.1"/>
    </source>
</evidence>
<keyword evidence="1" id="KW-0689">Ribosomal protein</keyword>
<comment type="caution">
    <text evidence="1">The sequence shown here is derived from an EMBL/GenBank/DDBJ whole genome shotgun (WGS) entry which is preliminary data.</text>
</comment>
<reference evidence="1" key="1">
    <citation type="submission" date="2023-04" db="EMBL/GenBank/DDBJ databases">
        <title>Chromosome-level genome of Chaenocephalus aceratus.</title>
        <authorList>
            <person name="Park H."/>
        </authorList>
    </citation>
    <scope>NUCLEOTIDE SEQUENCE</scope>
    <source>
        <strain evidence="1">DE</strain>
        <tissue evidence="1">Muscle</tissue>
    </source>
</reference>
<keyword evidence="1" id="KW-0687">Ribonucleoprotein</keyword>
<keyword evidence="2" id="KW-1185">Reference proteome</keyword>
<dbReference type="GO" id="GO:0005840">
    <property type="term" value="C:ribosome"/>
    <property type="evidence" value="ECO:0007669"/>
    <property type="project" value="UniProtKB-KW"/>
</dbReference>
<evidence type="ECO:0000313" key="2">
    <source>
        <dbReference type="Proteomes" id="UP001228049"/>
    </source>
</evidence>
<gene>
    <name evidence="1" type="ORF">KUDE01_027289</name>
</gene>
<organism evidence="1 2">
    <name type="scientific">Dissostichus eleginoides</name>
    <name type="common">Patagonian toothfish</name>
    <name type="synonym">Dissostichus amissus</name>
    <dbReference type="NCBI Taxonomy" id="100907"/>
    <lineage>
        <taxon>Eukaryota</taxon>
        <taxon>Metazoa</taxon>
        <taxon>Chordata</taxon>
        <taxon>Craniata</taxon>
        <taxon>Vertebrata</taxon>
        <taxon>Euteleostomi</taxon>
        <taxon>Actinopterygii</taxon>
        <taxon>Neopterygii</taxon>
        <taxon>Teleostei</taxon>
        <taxon>Neoteleostei</taxon>
        <taxon>Acanthomorphata</taxon>
        <taxon>Eupercaria</taxon>
        <taxon>Perciformes</taxon>
        <taxon>Notothenioidei</taxon>
        <taxon>Nototheniidae</taxon>
        <taxon>Dissostichus</taxon>
    </lineage>
</organism>
<proteinExistence type="predicted"/>
<dbReference type="AlphaFoldDB" id="A0AAD9B9M9"/>
<name>A0AAD9B9M9_DISEL</name>
<dbReference type="EMBL" id="JASDAP010000026">
    <property type="protein sequence ID" value="KAK1879166.1"/>
    <property type="molecule type" value="Genomic_DNA"/>
</dbReference>
<dbReference type="Proteomes" id="UP001228049">
    <property type="component" value="Unassembled WGS sequence"/>
</dbReference>
<sequence length="66" mass="7028">MWRGVKSGLAITGGRAAPLLSHRAASVQWLGEVKAPDNISIVAPGALLGCRCFSSSIFVDDKQNRF</sequence>
<accession>A0AAD9B9M9</accession>
<protein>
    <submittedName>
        <fullName evidence="1">50S ribosomal protein L12-1 chloroplastic</fullName>
    </submittedName>
</protein>